<dbReference type="EMBL" id="JADFAQ010000014">
    <property type="protein sequence ID" value="MBE5727899.1"/>
    <property type="molecule type" value="Genomic_DNA"/>
</dbReference>
<sequence>MQRSNLNKRKPIISVVIPTYNEADYVGDLLRSLKKQTYKNYEIIVVDSYSNDGTLQILKRYNSRIVMARKKNVASAYNHGIRVAKGEIIALIDADYILSKKLLENVVKEFEKDESLVCIEPTINMRNKDIPKVYRKRFAAFNKLIVYLKKMSYLTSTPFAYGCVFIKGSALKEAGLFNENIYVDENWEFYPRLKKLGRFKMLKDTAQVSYRRVAANGIVRSCLLYLRPSISIALKGSFKYDFKAVRRGKIID</sequence>
<proteinExistence type="predicted"/>
<comment type="caution">
    <text evidence="2">The sequence shown here is derived from an EMBL/GenBank/DDBJ whole genome shotgun (WGS) entry which is preliminary data.</text>
</comment>
<accession>A0A8T3UU47</accession>
<reference evidence="2 3" key="1">
    <citation type="submission" date="2020-09" db="EMBL/GenBank/DDBJ databases">
        <title>Genomic characterization of a novel Parvarchaeota family in acid mine drainage sediments.</title>
        <authorList>
            <person name="Luo Z.-H."/>
        </authorList>
    </citation>
    <scope>NUCLEOTIDE SEQUENCE [LARGE SCALE GENOMIC DNA]</scope>
    <source>
        <strain evidence="2">TL1-5_bins.178</strain>
    </source>
</reference>
<dbReference type="InterPro" id="IPR001173">
    <property type="entry name" value="Glyco_trans_2-like"/>
</dbReference>
<name>A0A8T3UU47_9ARCH</name>
<organism evidence="2 3">
    <name type="scientific">Candidatus Acidifodinimicrobium mancum</name>
    <dbReference type="NCBI Taxonomy" id="2898728"/>
    <lineage>
        <taxon>Archaea</taxon>
        <taxon>Candidatus Parvarchaeota</taxon>
        <taxon>Candidatus Acidifodinimicrobiaceae</taxon>
        <taxon>Candidatus Acidifodinimicrobium</taxon>
    </lineage>
</organism>
<dbReference type="InterPro" id="IPR050834">
    <property type="entry name" value="Glycosyltransf_2"/>
</dbReference>
<dbReference type="InterPro" id="IPR029044">
    <property type="entry name" value="Nucleotide-diphossugar_trans"/>
</dbReference>
<feature type="domain" description="Glycosyltransferase 2-like" evidence="1">
    <location>
        <begin position="14"/>
        <end position="161"/>
    </location>
</feature>
<dbReference type="PANTHER" id="PTHR43685:SF2">
    <property type="entry name" value="GLYCOSYLTRANSFERASE 2-LIKE DOMAIN-CONTAINING PROTEIN"/>
    <property type="match status" value="1"/>
</dbReference>
<dbReference type="AlphaFoldDB" id="A0A8T3UU47"/>
<dbReference type="Gene3D" id="3.90.550.10">
    <property type="entry name" value="Spore Coat Polysaccharide Biosynthesis Protein SpsA, Chain A"/>
    <property type="match status" value="1"/>
</dbReference>
<dbReference type="Pfam" id="PF00535">
    <property type="entry name" value="Glycos_transf_2"/>
    <property type="match status" value="1"/>
</dbReference>
<dbReference type="Proteomes" id="UP000763484">
    <property type="component" value="Unassembled WGS sequence"/>
</dbReference>
<protein>
    <submittedName>
        <fullName evidence="2">Glycosyltransferase family 2 protein</fullName>
    </submittedName>
</protein>
<dbReference type="PANTHER" id="PTHR43685">
    <property type="entry name" value="GLYCOSYLTRANSFERASE"/>
    <property type="match status" value="1"/>
</dbReference>
<evidence type="ECO:0000313" key="3">
    <source>
        <dbReference type="Proteomes" id="UP000763484"/>
    </source>
</evidence>
<dbReference type="SUPFAM" id="SSF53448">
    <property type="entry name" value="Nucleotide-diphospho-sugar transferases"/>
    <property type="match status" value="1"/>
</dbReference>
<gene>
    <name evidence="2" type="ORF">IHE50_00570</name>
</gene>
<evidence type="ECO:0000259" key="1">
    <source>
        <dbReference type="Pfam" id="PF00535"/>
    </source>
</evidence>
<evidence type="ECO:0000313" key="2">
    <source>
        <dbReference type="EMBL" id="MBE5727899.1"/>
    </source>
</evidence>